<evidence type="ECO:0000313" key="3">
    <source>
        <dbReference type="Proteomes" id="UP000228952"/>
    </source>
</evidence>
<evidence type="ECO:0000259" key="1">
    <source>
        <dbReference type="PROSITE" id="PS50994"/>
    </source>
</evidence>
<accession>A0A2M7W1D9</accession>
<dbReference type="InterPro" id="IPR012337">
    <property type="entry name" value="RNaseH-like_sf"/>
</dbReference>
<evidence type="ECO:0000313" key="2">
    <source>
        <dbReference type="EMBL" id="PJA13320.1"/>
    </source>
</evidence>
<reference evidence="3" key="1">
    <citation type="submission" date="2017-09" db="EMBL/GenBank/DDBJ databases">
        <title>Depth-based differentiation of microbial function through sediment-hosted aquifers and enrichment of novel symbionts in the deep terrestrial subsurface.</title>
        <authorList>
            <person name="Probst A.J."/>
            <person name="Ladd B."/>
            <person name="Jarett J.K."/>
            <person name="Geller-Mcgrath D.E."/>
            <person name="Sieber C.M.K."/>
            <person name="Emerson J.B."/>
            <person name="Anantharaman K."/>
            <person name="Thomas B.C."/>
            <person name="Malmstrom R."/>
            <person name="Stieglmeier M."/>
            <person name="Klingl A."/>
            <person name="Woyke T."/>
            <person name="Ryan C.M."/>
            <person name="Banfield J.F."/>
        </authorList>
    </citation>
    <scope>NUCLEOTIDE SEQUENCE [LARGE SCALE GENOMIC DNA]</scope>
</reference>
<dbReference type="PANTHER" id="PTHR46889">
    <property type="entry name" value="TRANSPOSASE INSF FOR INSERTION SEQUENCE IS3B-RELATED"/>
    <property type="match status" value="1"/>
</dbReference>
<feature type="domain" description="Integrase catalytic" evidence="1">
    <location>
        <begin position="94"/>
        <end position="254"/>
    </location>
</feature>
<sequence>MIATAVGVSTKSKYYVSIQEQKDQLLKTDIESLHLVHPAYGHKRVAMALLLGHNRVSRVMNKYGIKPPRRKAKKYFTTKSTTDHSYTNLIKNIVSAQTNEIWVTDLTYIKFHGSFVYLSTVKDIFTREILSSRMSNHHDADLVLTCIKGAIAQTGTVPTYFHSDQGNENMAKSCTSYLEGLGVKVSVSDKGSPWQNPYQESFFGRFKEENGDLERFESVGELSEEIYSYMYYYNNFRIHTALGMPPKKYLDSHS</sequence>
<dbReference type="InterPro" id="IPR036397">
    <property type="entry name" value="RNaseH_sf"/>
</dbReference>
<dbReference type="NCBIfam" id="NF033516">
    <property type="entry name" value="transpos_IS3"/>
    <property type="match status" value="1"/>
</dbReference>
<dbReference type="Pfam" id="PF00665">
    <property type="entry name" value="rve"/>
    <property type="match status" value="1"/>
</dbReference>
<dbReference type="PANTHER" id="PTHR46889:SF4">
    <property type="entry name" value="TRANSPOSASE INSO FOR INSERTION SEQUENCE ELEMENT IS911B-RELATED"/>
    <property type="match status" value="1"/>
</dbReference>
<dbReference type="InterPro" id="IPR048020">
    <property type="entry name" value="Transpos_IS3"/>
</dbReference>
<dbReference type="InterPro" id="IPR050900">
    <property type="entry name" value="Transposase_IS3/IS150/IS904"/>
</dbReference>
<dbReference type="Proteomes" id="UP000228952">
    <property type="component" value="Unassembled WGS sequence"/>
</dbReference>
<dbReference type="InterPro" id="IPR001584">
    <property type="entry name" value="Integrase_cat-core"/>
</dbReference>
<gene>
    <name evidence="2" type="ORF">COX64_03485</name>
</gene>
<proteinExistence type="predicted"/>
<protein>
    <recommendedName>
        <fullName evidence="1">Integrase catalytic domain-containing protein</fullName>
    </recommendedName>
</protein>
<dbReference type="PROSITE" id="PS50994">
    <property type="entry name" value="INTEGRASE"/>
    <property type="match status" value="1"/>
</dbReference>
<dbReference type="SUPFAM" id="SSF53098">
    <property type="entry name" value="Ribonuclease H-like"/>
    <property type="match status" value="1"/>
</dbReference>
<dbReference type="EMBL" id="PFQB01000090">
    <property type="protein sequence ID" value="PJA13320.1"/>
    <property type="molecule type" value="Genomic_DNA"/>
</dbReference>
<dbReference type="AlphaFoldDB" id="A0A2M7W1D9"/>
<dbReference type="GO" id="GO:0003676">
    <property type="term" value="F:nucleic acid binding"/>
    <property type="evidence" value="ECO:0007669"/>
    <property type="project" value="InterPro"/>
</dbReference>
<dbReference type="Pfam" id="PF13333">
    <property type="entry name" value="rve_2"/>
    <property type="match status" value="1"/>
</dbReference>
<organism evidence="2 3">
    <name type="scientific">Candidatus Dojkabacteria bacterium CG_4_10_14_0_2_um_filter_Dojkabacteria_WS6_41_15</name>
    <dbReference type="NCBI Taxonomy" id="2014249"/>
    <lineage>
        <taxon>Bacteria</taxon>
        <taxon>Candidatus Dojkabacteria</taxon>
    </lineage>
</organism>
<comment type="caution">
    <text evidence="2">The sequence shown here is derived from an EMBL/GenBank/DDBJ whole genome shotgun (WGS) entry which is preliminary data.</text>
</comment>
<name>A0A2M7W1D9_9BACT</name>
<dbReference type="GO" id="GO:0015074">
    <property type="term" value="P:DNA integration"/>
    <property type="evidence" value="ECO:0007669"/>
    <property type="project" value="InterPro"/>
</dbReference>
<dbReference type="Gene3D" id="3.30.420.10">
    <property type="entry name" value="Ribonuclease H-like superfamily/Ribonuclease H"/>
    <property type="match status" value="1"/>
</dbReference>